<comment type="caution">
    <text evidence="2">The sequence shown here is derived from an EMBL/GenBank/DDBJ whole genome shotgun (WGS) entry which is preliminary data.</text>
</comment>
<proteinExistence type="predicted"/>
<protein>
    <submittedName>
        <fullName evidence="2">Serpentine type 7TM GPCR chemoreceptor srt domain-containing protein</fullName>
    </submittedName>
</protein>
<keyword evidence="1" id="KW-0812">Transmembrane</keyword>
<dbReference type="Gene3D" id="1.20.1070.10">
    <property type="entry name" value="Rhodopsin 7-helix transmembrane proteins"/>
    <property type="match status" value="1"/>
</dbReference>
<evidence type="ECO:0000256" key="1">
    <source>
        <dbReference type="SAM" id="Phobius"/>
    </source>
</evidence>
<dbReference type="EMBL" id="JAKKPZ010000011">
    <property type="protein sequence ID" value="KAI1715753.1"/>
    <property type="molecule type" value="Genomic_DNA"/>
</dbReference>
<feature type="transmembrane region" description="Helical" evidence="1">
    <location>
        <begin position="85"/>
        <end position="107"/>
    </location>
</feature>
<feature type="transmembrane region" description="Helical" evidence="1">
    <location>
        <begin position="128"/>
        <end position="150"/>
    </location>
</feature>
<gene>
    <name evidence="2" type="ORF">DdX_08083</name>
</gene>
<keyword evidence="3" id="KW-1185">Reference proteome</keyword>
<name>A0AAD4N9E1_9BILA</name>
<dbReference type="Proteomes" id="UP001201812">
    <property type="component" value="Unassembled WGS sequence"/>
</dbReference>
<organism evidence="2 3">
    <name type="scientific">Ditylenchus destructor</name>
    <dbReference type="NCBI Taxonomy" id="166010"/>
    <lineage>
        <taxon>Eukaryota</taxon>
        <taxon>Metazoa</taxon>
        <taxon>Ecdysozoa</taxon>
        <taxon>Nematoda</taxon>
        <taxon>Chromadorea</taxon>
        <taxon>Rhabditida</taxon>
        <taxon>Tylenchina</taxon>
        <taxon>Tylenchomorpha</taxon>
        <taxon>Sphaerularioidea</taxon>
        <taxon>Anguinidae</taxon>
        <taxon>Anguininae</taxon>
        <taxon>Ditylenchus</taxon>
    </lineage>
</organism>
<keyword evidence="1" id="KW-1133">Transmembrane helix</keyword>
<dbReference type="Pfam" id="PF10321">
    <property type="entry name" value="7TM_GPCR_Srt"/>
    <property type="match status" value="1"/>
</dbReference>
<accession>A0AAD4N9E1</accession>
<dbReference type="InterPro" id="IPR019425">
    <property type="entry name" value="7TM_GPCR_serpentine_rcpt_Srt"/>
</dbReference>
<evidence type="ECO:0000313" key="3">
    <source>
        <dbReference type="Proteomes" id="UP001201812"/>
    </source>
</evidence>
<feature type="transmembrane region" description="Helical" evidence="1">
    <location>
        <begin position="33"/>
        <end position="50"/>
    </location>
</feature>
<keyword evidence="1" id="KW-0472">Membrane</keyword>
<dbReference type="AlphaFoldDB" id="A0AAD4N9E1"/>
<feature type="transmembrane region" description="Helical" evidence="1">
    <location>
        <begin position="162"/>
        <end position="181"/>
    </location>
</feature>
<dbReference type="SUPFAM" id="SSF81321">
    <property type="entry name" value="Family A G protein-coupled receptor-like"/>
    <property type="match status" value="1"/>
</dbReference>
<dbReference type="PANTHER" id="PTHR23021:SF11">
    <property type="entry name" value="SERPENTINE RECEPTOR, CLASS T"/>
    <property type="match status" value="1"/>
</dbReference>
<evidence type="ECO:0000313" key="2">
    <source>
        <dbReference type="EMBL" id="KAI1715753.1"/>
    </source>
</evidence>
<dbReference type="PANTHER" id="PTHR23021">
    <property type="entry name" value="SERPENTINE RECEPTOR, CLASS T"/>
    <property type="match status" value="1"/>
</dbReference>
<reference evidence="2" key="1">
    <citation type="submission" date="2022-01" db="EMBL/GenBank/DDBJ databases">
        <title>Genome Sequence Resource for Two Populations of Ditylenchus destructor, the Migratory Endoparasitic Phytonematode.</title>
        <authorList>
            <person name="Zhang H."/>
            <person name="Lin R."/>
            <person name="Xie B."/>
        </authorList>
    </citation>
    <scope>NUCLEOTIDE SEQUENCE</scope>
    <source>
        <strain evidence="2">BazhouSP</strain>
    </source>
</reference>
<sequence>MESTLTVILALNRCMDIIWPSMAERLFSVERSWIWIGVAVIYGLCFAFFGKPVLYTAIYMSWFFYAHVGYSHLHEEEYVNTFNLVHNTFVFAAIISLYSLFLIMYTIKMLKYEQHTMPAAKKSWSKKMIFWQVVIISGAHAASAGLYMYMNYFPVSKAVIYFVSYCWMCTHGIPCVIYLTLNKTIRGACLRMIRIKRSDQSTQAVSTIAQKQVEFIRTVYR</sequence>